<accession>A0A0P9CTF5</accession>
<dbReference type="InterPro" id="IPR039424">
    <property type="entry name" value="SBP_5"/>
</dbReference>
<gene>
    <name evidence="5" type="ORF">SE17_35425</name>
</gene>
<dbReference type="PANTHER" id="PTHR30290">
    <property type="entry name" value="PERIPLASMIC BINDING COMPONENT OF ABC TRANSPORTER"/>
    <property type="match status" value="1"/>
</dbReference>
<organism evidence="5 6">
    <name type="scientific">Kouleothrix aurantiaca</name>
    <dbReference type="NCBI Taxonomy" id="186479"/>
    <lineage>
        <taxon>Bacteria</taxon>
        <taxon>Bacillati</taxon>
        <taxon>Chloroflexota</taxon>
        <taxon>Chloroflexia</taxon>
        <taxon>Chloroflexales</taxon>
        <taxon>Roseiflexineae</taxon>
        <taxon>Roseiflexaceae</taxon>
        <taxon>Kouleothrix</taxon>
    </lineage>
</organism>
<dbReference type="Pfam" id="PF00496">
    <property type="entry name" value="SBP_bac_5"/>
    <property type="match status" value="1"/>
</dbReference>
<dbReference type="Gene3D" id="3.40.190.10">
    <property type="entry name" value="Periplasmic binding protein-like II"/>
    <property type="match status" value="1"/>
</dbReference>
<dbReference type="GO" id="GO:0015833">
    <property type="term" value="P:peptide transport"/>
    <property type="evidence" value="ECO:0007669"/>
    <property type="project" value="TreeGrafter"/>
</dbReference>
<dbReference type="Gene3D" id="3.10.105.10">
    <property type="entry name" value="Dipeptide-binding Protein, Domain 3"/>
    <property type="match status" value="1"/>
</dbReference>
<evidence type="ECO:0000256" key="3">
    <source>
        <dbReference type="ARBA" id="ARBA00022729"/>
    </source>
</evidence>
<keyword evidence="6" id="KW-1185">Reference proteome</keyword>
<dbReference type="SUPFAM" id="SSF53850">
    <property type="entry name" value="Periplasmic binding protein-like II"/>
    <property type="match status" value="1"/>
</dbReference>
<name>A0A0P9CTF5_9CHLR</name>
<dbReference type="GO" id="GO:1904680">
    <property type="term" value="F:peptide transmembrane transporter activity"/>
    <property type="evidence" value="ECO:0007669"/>
    <property type="project" value="TreeGrafter"/>
</dbReference>
<dbReference type="PANTHER" id="PTHR30290:SF9">
    <property type="entry name" value="OLIGOPEPTIDE-BINDING PROTEIN APPA"/>
    <property type="match status" value="1"/>
</dbReference>
<dbReference type="AlphaFoldDB" id="A0A0P9CTF5"/>
<keyword evidence="3" id="KW-0732">Signal</keyword>
<evidence type="ECO:0000259" key="4">
    <source>
        <dbReference type="Pfam" id="PF00496"/>
    </source>
</evidence>
<evidence type="ECO:0000313" key="6">
    <source>
        <dbReference type="Proteomes" id="UP000050509"/>
    </source>
</evidence>
<proteinExistence type="inferred from homology"/>
<comment type="caution">
    <text evidence="5">The sequence shown here is derived from an EMBL/GenBank/DDBJ whole genome shotgun (WGS) entry which is preliminary data.</text>
</comment>
<dbReference type="Proteomes" id="UP000050509">
    <property type="component" value="Unassembled WGS sequence"/>
</dbReference>
<feature type="domain" description="Solute-binding protein family 5" evidence="4">
    <location>
        <begin position="24"/>
        <end position="331"/>
    </location>
</feature>
<dbReference type="Gene3D" id="3.90.76.10">
    <property type="entry name" value="Dipeptide-binding Protein, Domain 1"/>
    <property type="match status" value="1"/>
</dbReference>
<reference evidence="5 6" key="1">
    <citation type="submission" date="2015-09" db="EMBL/GenBank/DDBJ databases">
        <title>Draft genome sequence of Kouleothrix aurantiaca JCM 19913.</title>
        <authorList>
            <person name="Hemp J."/>
        </authorList>
    </citation>
    <scope>NUCLEOTIDE SEQUENCE [LARGE SCALE GENOMIC DNA]</scope>
    <source>
        <strain evidence="5 6">COM-B</strain>
    </source>
</reference>
<keyword evidence="2" id="KW-0813">Transport</keyword>
<evidence type="ECO:0000256" key="1">
    <source>
        <dbReference type="ARBA" id="ARBA00005695"/>
    </source>
</evidence>
<dbReference type="InterPro" id="IPR000914">
    <property type="entry name" value="SBP_5_dom"/>
</dbReference>
<protein>
    <submittedName>
        <fullName evidence="5">Peptide ABC transporter substrate-binding protein</fullName>
    </submittedName>
</protein>
<comment type="similarity">
    <text evidence="1">Belongs to the bacterial solute-binding protein 5 family.</text>
</comment>
<evidence type="ECO:0000313" key="5">
    <source>
        <dbReference type="EMBL" id="KPV48930.1"/>
    </source>
</evidence>
<sequence length="366" mass="39891">MGGVTTTNDLMVASVKACDAEYAGQKYAGLIKEIAAVDKNTVKFTMCAPDPAFPSKVAFSSFAIEPSEYLEKTGGTGDLLEKPIGTGPYMLDTWAKGDSITFKRNDNYWGTKASAATLIFRWSTEAAQRLLELQSGTVDGIDNVAPDDFDTVKNDTNLQLIERPALNVMYVGMNHTAAPFDNEKVRQAIAMGIDRDRIVKNFYPAGSEVAGFFTPCAIPNGCAGEEWYKFDAAAAKKMLADAGFPDGFETELAYRDVVRGYLPQPNQVAEDIQAQLKENLNITVKINKMESTAFLDAASAGQLKGLFMLGWGADYPDQTNFLDYHFGAGANDSFGKKFDDLTKVLKDAASQATDDKRKPLYEQANA</sequence>
<dbReference type="EMBL" id="LJCR01002300">
    <property type="protein sequence ID" value="KPV48930.1"/>
    <property type="molecule type" value="Genomic_DNA"/>
</dbReference>
<evidence type="ECO:0000256" key="2">
    <source>
        <dbReference type="ARBA" id="ARBA00022448"/>
    </source>
</evidence>
<feature type="non-terminal residue" evidence="5">
    <location>
        <position position="366"/>
    </location>
</feature>